<organism evidence="1 2">
    <name type="scientific">Cryptococcus gattii EJB2</name>
    <dbReference type="NCBI Taxonomy" id="1296103"/>
    <lineage>
        <taxon>Eukaryota</taxon>
        <taxon>Fungi</taxon>
        <taxon>Dikarya</taxon>
        <taxon>Basidiomycota</taxon>
        <taxon>Agaricomycotina</taxon>
        <taxon>Tremellomycetes</taxon>
        <taxon>Tremellales</taxon>
        <taxon>Cryptococcaceae</taxon>
        <taxon>Cryptococcus</taxon>
        <taxon>Cryptococcus gattii species complex</taxon>
    </lineage>
</organism>
<proteinExistence type="predicted"/>
<dbReference type="EMBL" id="KN848718">
    <property type="protein sequence ID" value="KIR78335.1"/>
    <property type="molecule type" value="Genomic_DNA"/>
</dbReference>
<name>A0ABR5BRT0_9TREE</name>
<evidence type="ECO:0000313" key="2">
    <source>
        <dbReference type="Proteomes" id="UP000054272"/>
    </source>
</evidence>
<dbReference type="Proteomes" id="UP000054272">
    <property type="component" value="Unassembled WGS sequence"/>
</dbReference>
<accession>A0ABR5BRT0</accession>
<reference evidence="1 2" key="1">
    <citation type="submission" date="2015-01" db="EMBL/GenBank/DDBJ databases">
        <title>The Genome Sequence of Cryptococcus gattii EJB2.</title>
        <authorList>
            <consortium name="The Broad Institute Genomics Platform"/>
            <person name="Cuomo C."/>
            <person name="Litvintseva A."/>
            <person name="Chen Y."/>
            <person name="Heitman J."/>
            <person name="Sun S."/>
            <person name="Springer D."/>
            <person name="Dromer F."/>
            <person name="Young S."/>
            <person name="Zeng Q."/>
            <person name="Gargeya S."/>
            <person name="Abouelleil A."/>
            <person name="Alvarado L."/>
            <person name="Chapman S.B."/>
            <person name="Gainer-Dewar J."/>
            <person name="Goldberg J."/>
            <person name="Griggs A."/>
            <person name="Gujja S."/>
            <person name="Hansen M."/>
            <person name="Howarth C."/>
            <person name="Imamovic A."/>
            <person name="Larimer J."/>
            <person name="Murphy C."/>
            <person name="Naylor J."/>
            <person name="Pearson M."/>
            <person name="Priest M."/>
            <person name="Roberts A."/>
            <person name="Saif S."/>
            <person name="Shea T."/>
            <person name="Sykes S."/>
            <person name="Wortman J."/>
            <person name="Nusbaum C."/>
            <person name="Birren B."/>
        </authorList>
    </citation>
    <scope>NUCLEOTIDE SEQUENCE [LARGE SCALE GENOMIC DNA]</scope>
    <source>
        <strain evidence="1 2">EJB2</strain>
    </source>
</reference>
<keyword evidence="2" id="KW-1185">Reference proteome</keyword>
<gene>
    <name evidence="1" type="ORF">I306_04610</name>
</gene>
<sequence>MVHSRRLEIRFYAAALHERTRMSFFNKSAAPSPMVFPRAQIKKGDEPPAVRINVSEEMQGPLLEFAEKCQLLGQNFGELGEVVVDRCCDFRRRIHEALPEVSVVQDFYHVKERIMRTLPANSDHRSALSAGLTRAIVSTWANKKGNPAQYRPIEEQLTRMNDLRNHFMSTPIATPVFRSTFDTQVKHVRAAACSVDILICLDKISMGLTSWRGSVSMKARSTFVLYQVPSLSSQSISYHPGANLHHTGLISAVDATMEVANKVSVYSRTTNGKMQVVDLFAGGMFTVRIHY</sequence>
<protein>
    <submittedName>
        <fullName evidence="1">Uncharacterized protein</fullName>
    </submittedName>
</protein>
<evidence type="ECO:0000313" key="1">
    <source>
        <dbReference type="EMBL" id="KIR78335.1"/>
    </source>
</evidence>